<evidence type="ECO:0000313" key="2">
    <source>
        <dbReference type="EMBL" id="WMW64770.1"/>
    </source>
</evidence>
<organism evidence="2 3">
    <name type="scientific">Nitratidesulfovibrio liaohensis</name>
    <dbReference type="NCBI Taxonomy" id="2604158"/>
    <lineage>
        <taxon>Bacteria</taxon>
        <taxon>Pseudomonadati</taxon>
        <taxon>Thermodesulfobacteriota</taxon>
        <taxon>Desulfovibrionia</taxon>
        <taxon>Desulfovibrionales</taxon>
        <taxon>Desulfovibrionaceae</taxon>
        <taxon>Nitratidesulfovibrio</taxon>
    </lineage>
</organism>
<feature type="compositionally biased region" description="Low complexity" evidence="1">
    <location>
        <begin position="47"/>
        <end position="62"/>
    </location>
</feature>
<dbReference type="PROSITE" id="PS51257">
    <property type="entry name" value="PROKAR_LIPOPROTEIN"/>
    <property type="match status" value="1"/>
</dbReference>
<feature type="region of interest" description="Disordered" evidence="1">
    <location>
        <begin position="47"/>
        <end position="88"/>
    </location>
</feature>
<gene>
    <name evidence="2" type="ORF">KPS_002830</name>
</gene>
<feature type="compositionally biased region" description="Basic and acidic residues" evidence="1">
    <location>
        <begin position="63"/>
        <end position="75"/>
    </location>
</feature>
<protein>
    <submittedName>
        <fullName evidence="2">Uncharacterized protein</fullName>
    </submittedName>
</protein>
<proteinExistence type="predicted"/>
<sequence length="264" mass="28381">MPGIRPFRLSATAAMRGSLPLLAFLLTMALLLSGCAKPAAAPDAVSSAPAAQPQADAAAPNAKDAEAARMRETASKPHSPTTPDDAACDPLTGVLQGQCVSMNQEKTRGQCYSLRPGATTTKKDKKGKTVKVTGRCQPQSLIYARCRTGIDTCRLGDTSPVQWFTCAQRNGATTRTPTPGSVMVLDANKGRGMPTGHPVYVEETCPNKDGTWTLRITHTNYDRQCHLDQDAKVRFNPKTMQVTFLTGPWGCWAKDLKAMGFILQ</sequence>
<dbReference type="RefSeq" id="WP_309540839.1">
    <property type="nucleotide sequence ID" value="NZ_CP133659.1"/>
</dbReference>
<evidence type="ECO:0000313" key="3">
    <source>
        <dbReference type="Proteomes" id="UP001180616"/>
    </source>
</evidence>
<name>A0ABY9R2H0_9BACT</name>
<dbReference type="Proteomes" id="UP001180616">
    <property type="component" value="Chromosome"/>
</dbReference>
<accession>A0ABY9R2H0</accession>
<reference evidence="2" key="1">
    <citation type="submission" date="2023-09" db="EMBL/GenBank/DDBJ databases">
        <authorList>
            <consortium name="CW5 consortium"/>
            <person name="Lu C.-W."/>
        </authorList>
    </citation>
    <scope>NUCLEOTIDE SEQUENCE</scope>
    <source>
        <strain evidence="2">KPS</strain>
    </source>
</reference>
<dbReference type="EMBL" id="CP133659">
    <property type="protein sequence ID" value="WMW64770.1"/>
    <property type="molecule type" value="Genomic_DNA"/>
</dbReference>
<evidence type="ECO:0000256" key="1">
    <source>
        <dbReference type="SAM" id="MobiDB-lite"/>
    </source>
</evidence>
<keyword evidence="3" id="KW-1185">Reference proteome</keyword>